<dbReference type="PROSITE" id="PS50089">
    <property type="entry name" value="ZF_RING_2"/>
    <property type="match status" value="1"/>
</dbReference>
<evidence type="ECO:0000259" key="6">
    <source>
        <dbReference type="PROSITE" id="PS50089"/>
    </source>
</evidence>
<dbReference type="Proteomes" id="UP001162131">
    <property type="component" value="Unassembled WGS sequence"/>
</dbReference>
<dbReference type="Gene3D" id="3.30.40.10">
    <property type="entry name" value="Zinc/RING finger domain, C3HC4 (zinc finger)"/>
    <property type="match status" value="1"/>
</dbReference>
<dbReference type="SUPFAM" id="SSF57850">
    <property type="entry name" value="RING/U-box"/>
    <property type="match status" value="1"/>
</dbReference>
<protein>
    <recommendedName>
        <fullName evidence="10">RING-type domain-containing protein</fullName>
    </recommendedName>
</protein>
<dbReference type="InterPro" id="IPR001841">
    <property type="entry name" value="Znf_RING"/>
</dbReference>
<name>A0AAU9JMJ0_9CILI</name>
<evidence type="ECO:0000256" key="2">
    <source>
        <dbReference type="ARBA" id="ARBA00022771"/>
    </source>
</evidence>
<dbReference type="InterPro" id="IPR000315">
    <property type="entry name" value="Znf_B-box"/>
</dbReference>
<evidence type="ECO:0000259" key="7">
    <source>
        <dbReference type="PROSITE" id="PS50119"/>
    </source>
</evidence>
<evidence type="ECO:0000256" key="4">
    <source>
        <dbReference type="PROSITE-ProRule" id="PRU00024"/>
    </source>
</evidence>
<feature type="compositionally biased region" description="Polar residues" evidence="5">
    <location>
        <begin position="318"/>
        <end position="332"/>
    </location>
</feature>
<evidence type="ECO:0000256" key="3">
    <source>
        <dbReference type="ARBA" id="ARBA00022833"/>
    </source>
</evidence>
<evidence type="ECO:0000313" key="8">
    <source>
        <dbReference type="EMBL" id="CAG9327194.1"/>
    </source>
</evidence>
<evidence type="ECO:0000256" key="1">
    <source>
        <dbReference type="ARBA" id="ARBA00022723"/>
    </source>
</evidence>
<organism evidence="8 9">
    <name type="scientific">Blepharisma stoltei</name>
    <dbReference type="NCBI Taxonomy" id="1481888"/>
    <lineage>
        <taxon>Eukaryota</taxon>
        <taxon>Sar</taxon>
        <taxon>Alveolata</taxon>
        <taxon>Ciliophora</taxon>
        <taxon>Postciliodesmatophora</taxon>
        <taxon>Heterotrichea</taxon>
        <taxon>Heterotrichida</taxon>
        <taxon>Blepharismidae</taxon>
        <taxon>Blepharisma</taxon>
    </lineage>
</organism>
<keyword evidence="1" id="KW-0479">Metal-binding</keyword>
<accession>A0AAU9JMJ0</accession>
<comment type="caution">
    <text evidence="8">The sequence shown here is derived from an EMBL/GenBank/DDBJ whole genome shotgun (WGS) entry which is preliminary data.</text>
</comment>
<dbReference type="InterPro" id="IPR027370">
    <property type="entry name" value="Znf-RING_euk"/>
</dbReference>
<dbReference type="PROSITE" id="PS50119">
    <property type="entry name" value="ZF_BBOX"/>
    <property type="match status" value="1"/>
</dbReference>
<dbReference type="PANTHER" id="PTHR47156">
    <property type="entry name" value="PROTEIN CBG20824"/>
    <property type="match status" value="1"/>
</dbReference>
<evidence type="ECO:0000256" key="5">
    <source>
        <dbReference type="SAM" id="MobiDB-lite"/>
    </source>
</evidence>
<keyword evidence="9" id="KW-1185">Reference proteome</keyword>
<feature type="domain" description="RING-type" evidence="6">
    <location>
        <begin position="9"/>
        <end position="52"/>
    </location>
</feature>
<reference evidence="8" key="1">
    <citation type="submission" date="2021-09" db="EMBL/GenBank/DDBJ databases">
        <authorList>
            <consortium name="AG Swart"/>
            <person name="Singh M."/>
            <person name="Singh A."/>
            <person name="Seah K."/>
            <person name="Emmerich C."/>
        </authorList>
    </citation>
    <scope>NUCLEOTIDE SEQUENCE</scope>
    <source>
        <strain evidence="8">ATCC30299</strain>
    </source>
</reference>
<dbReference type="AlphaFoldDB" id="A0AAU9JMJ0"/>
<feature type="compositionally biased region" description="Basic residues" evidence="5">
    <location>
        <begin position="381"/>
        <end position="397"/>
    </location>
</feature>
<dbReference type="InterPro" id="IPR052667">
    <property type="entry name" value="E3_ubiquitin-ligase_RING"/>
</dbReference>
<dbReference type="Pfam" id="PF00643">
    <property type="entry name" value="zf-B_box"/>
    <property type="match status" value="1"/>
</dbReference>
<feature type="compositionally biased region" description="Basic and acidic residues" evidence="5">
    <location>
        <begin position="333"/>
        <end position="362"/>
    </location>
</feature>
<dbReference type="GO" id="GO:0008270">
    <property type="term" value="F:zinc ion binding"/>
    <property type="evidence" value="ECO:0007669"/>
    <property type="project" value="UniProtKB-KW"/>
</dbReference>
<feature type="domain" description="B box-type" evidence="7">
    <location>
        <begin position="77"/>
        <end position="119"/>
    </location>
</feature>
<evidence type="ECO:0008006" key="10">
    <source>
        <dbReference type="Google" id="ProtNLM"/>
    </source>
</evidence>
<dbReference type="EMBL" id="CAJZBQ010000043">
    <property type="protein sequence ID" value="CAG9327194.1"/>
    <property type="molecule type" value="Genomic_DNA"/>
</dbReference>
<keyword evidence="2 4" id="KW-0863">Zinc-finger</keyword>
<gene>
    <name evidence="8" type="ORF">BSTOLATCC_MIC43234</name>
</gene>
<evidence type="ECO:0000313" key="9">
    <source>
        <dbReference type="Proteomes" id="UP001162131"/>
    </source>
</evidence>
<dbReference type="Gene3D" id="3.30.160.60">
    <property type="entry name" value="Classic Zinc Finger"/>
    <property type="match status" value="1"/>
</dbReference>
<dbReference type="SMART" id="SM00184">
    <property type="entry name" value="RING"/>
    <property type="match status" value="1"/>
</dbReference>
<dbReference type="CDD" id="cd19756">
    <property type="entry name" value="Bbox2"/>
    <property type="match status" value="1"/>
</dbReference>
<dbReference type="SUPFAM" id="SSF57845">
    <property type="entry name" value="B-box zinc-binding domain"/>
    <property type="match status" value="1"/>
</dbReference>
<dbReference type="Pfam" id="PF13445">
    <property type="entry name" value="zf-RING_UBOX"/>
    <property type="match status" value="1"/>
</dbReference>
<proteinExistence type="predicted"/>
<sequence length="397" mass="45776">MVDASVFECGLCLQPYNEGAHKPVSLPCGHVFCQECTIKQSRIDHIVCPIDKTRHDVNPYQLPCCFAILANLPTHKPKEVCCSRHPKRKIKFQCKTHEKYLCSECIIEHTGSGHNVVAFSISVNMIRQEMNEIEEAFEFRYEEIDEIAKNLEKTEKSFKDFYDKEMAKISNEYDSAIKVLQQRKKDQIAALLKCMEEQGKLLEKTKAKVMKVVDSSSRVKQEIGSLREHFNTQSYEQFSNQVRLIKQELKYIESSEQVPDIQYWSLKDQIQISGGTIQQVLAEDDSLKENRYRYLEDSNGKAKNCHHKKTPPKLALQNVSQPEQEITSVTSRAQDEKVTRLPSSTEKELSEVSTLDKSERGRSAMPDRPNNQIPSKAQVARNRHQRRNGQRKRNNSL</sequence>
<keyword evidence="3" id="KW-0862">Zinc</keyword>
<feature type="region of interest" description="Disordered" evidence="5">
    <location>
        <begin position="318"/>
        <end position="397"/>
    </location>
</feature>
<dbReference type="PANTHER" id="PTHR47156:SF10">
    <property type="entry name" value="E3 UBIQUITIN-PROTEIN LIGASE TRIM-21-RELATED"/>
    <property type="match status" value="1"/>
</dbReference>
<dbReference type="InterPro" id="IPR013083">
    <property type="entry name" value="Znf_RING/FYVE/PHD"/>
</dbReference>